<dbReference type="InterPro" id="IPR002213">
    <property type="entry name" value="UDP_glucos_trans"/>
</dbReference>
<comment type="similarity">
    <text evidence="1">Belongs to the UDP-glycosyltransferase family.</text>
</comment>
<reference evidence="7 8" key="1">
    <citation type="submission" date="2022-04" db="EMBL/GenBank/DDBJ databases">
        <title>Chromosome-level reference genomes for two strains of Caenorhabditis briggsae: an improved platform for comparative genomics.</title>
        <authorList>
            <person name="Stevens L."/>
            <person name="Andersen E."/>
        </authorList>
    </citation>
    <scope>NUCLEOTIDE SEQUENCE [LARGE SCALE GENOMIC DNA]</scope>
    <source>
        <strain evidence="7">VX34</strain>
        <tissue evidence="7">Whole-organism</tissue>
    </source>
</reference>
<evidence type="ECO:0000256" key="5">
    <source>
        <dbReference type="ARBA" id="ARBA00022729"/>
    </source>
</evidence>
<evidence type="ECO:0000313" key="8">
    <source>
        <dbReference type="Proteomes" id="UP000829354"/>
    </source>
</evidence>
<keyword evidence="5" id="KW-0732">Signal</keyword>
<evidence type="ECO:0000256" key="1">
    <source>
        <dbReference type="ARBA" id="ARBA00009995"/>
    </source>
</evidence>
<evidence type="ECO:0000313" key="7">
    <source>
        <dbReference type="EMBL" id="UMM32360.1"/>
    </source>
</evidence>
<organism evidence="7 8">
    <name type="scientific">Caenorhabditis briggsae</name>
    <dbReference type="NCBI Taxonomy" id="6238"/>
    <lineage>
        <taxon>Eukaryota</taxon>
        <taxon>Metazoa</taxon>
        <taxon>Ecdysozoa</taxon>
        <taxon>Nematoda</taxon>
        <taxon>Chromadorea</taxon>
        <taxon>Rhabditida</taxon>
        <taxon>Rhabditina</taxon>
        <taxon>Rhabditomorpha</taxon>
        <taxon>Rhabditoidea</taxon>
        <taxon>Rhabditidae</taxon>
        <taxon>Peloderinae</taxon>
        <taxon>Caenorhabditis</taxon>
    </lineage>
</organism>
<protein>
    <recommendedName>
        <fullName evidence="2">glucuronosyltransferase</fullName>
        <ecNumber evidence="2">2.4.1.17</ecNumber>
    </recommendedName>
</protein>
<dbReference type="EC" id="2.4.1.17" evidence="2"/>
<keyword evidence="3" id="KW-0328">Glycosyltransferase</keyword>
<name>A0AAE9JJ72_CAEBR</name>
<evidence type="ECO:0000256" key="2">
    <source>
        <dbReference type="ARBA" id="ARBA00012544"/>
    </source>
</evidence>
<dbReference type="EMBL" id="CP092624">
    <property type="protein sequence ID" value="UMM32360.1"/>
    <property type="molecule type" value="Genomic_DNA"/>
</dbReference>
<sequence>MADVIADHGHNVTLFQPFHIAMKNLDGLVKSKNIEIINYYPDHYEELLKSEAENFAVLWDSHLFNNPVLSSFTMSKMFMEKFEKTDTQLYLDTNLHAELKSRKFDVAIAETFGAAPFYLTHLLALPCIPILSTVRFELINELFGQPSALGYITRDGSKGAPDAGFNG</sequence>
<accession>A0AAE9JJ72</accession>
<dbReference type="FunFam" id="3.40.50.2000:FF:000228">
    <property type="entry name" value="UDP-GlucuronosylTransferase"/>
    <property type="match status" value="1"/>
</dbReference>
<comment type="catalytic activity">
    <reaction evidence="6">
        <text>glucuronate acceptor + UDP-alpha-D-glucuronate = acceptor beta-D-glucuronoside + UDP + H(+)</text>
        <dbReference type="Rhea" id="RHEA:21032"/>
        <dbReference type="ChEBI" id="CHEBI:15378"/>
        <dbReference type="ChEBI" id="CHEBI:58052"/>
        <dbReference type="ChEBI" id="CHEBI:58223"/>
        <dbReference type="ChEBI" id="CHEBI:132367"/>
        <dbReference type="ChEBI" id="CHEBI:132368"/>
        <dbReference type="EC" id="2.4.1.17"/>
    </reaction>
</comment>
<dbReference type="SUPFAM" id="SSF53756">
    <property type="entry name" value="UDP-Glycosyltransferase/glycogen phosphorylase"/>
    <property type="match status" value="1"/>
</dbReference>
<dbReference type="PANTHER" id="PTHR48043:SF95">
    <property type="entry name" value="GLUCURONOSYLTRANSFERASE"/>
    <property type="match status" value="1"/>
</dbReference>
<gene>
    <name evidence="7" type="ORF">L5515_006186</name>
</gene>
<proteinExistence type="inferred from homology"/>
<dbReference type="Pfam" id="PF00201">
    <property type="entry name" value="UDPGT"/>
    <property type="match status" value="1"/>
</dbReference>
<dbReference type="AlphaFoldDB" id="A0AAE9JJ72"/>
<evidence type="ECO:0000256" key="6">
    <source>
        <dbReference type="ARBA" id="ARBA00047475"/>
    </source>
</evidence>
<dbReference type="GO" id="GO:0015020">
    <property type="term" value="F:glucuronosyltransferase activity"/>
    <property type="evidence" value="ECO:0007669"/>
    <property type="project" value="UniProtKB-EC"/>
</dbReference>
<dbReference type="PANTHER" id="PTHR48043">
    <property type="entry name" value="EG:EG0003.4 PROTEIN-RELATED"/>
    <property type="match status" value="1"/>
</dbReference>
<evidence type="ECO:0000256" key="4">
    <source>
        <dbReference type="ARBA" id="ARBA00022679"/>
    </source>
</evidence>
<keyword evidence="4" id="KW-0808">Transferase</keyword>
<dbReference type="InterPro" id="IPR050271">
    <property type="entry name" value="UDP-glycosyltransferase"/>
</dbReference>
<dbReference type="Proteomes" id="UP000829354">
    <property type="component" value="Chromosome V"/>
</dbReference>
<keyword evidence="8" id="KW-1185">Reference proteome</keyword>
<evidence type="ECO:0000256" key="3">
    <source>
        <dbReference type="ARBA" id="ARBA00022676"/>
    </source>
</evidence>